<reference evidence="1 2" key="1">
    <citation type="submission" date="2018-06" db="EMBL/GenBank/DDBJ databases">
        <authorList>
            <consortium name="Pathogen Informatics"/>
            <person name="Doyle S."/>
        </authorList>
    </citation>
    <scope>NUCLEOTIDE SEQUENCE [LARGE SCALE GENOMIC DNA]</scope>
    <source>
        <strain evidence="1 2">NCTC11862</strain>
    </source>
</reference>
<dbReference type="AlphaFoldDB" id="A0A376CLS3"/>
<dbReference type="STRING" id="35756.GCA_001044155_00341"/>
<evidence type="ECO:0000313" key="2">
    <source>
        <dbReference type="Proteomes" id="UP000254467"/>
    </source>
</evidence>
<gene>
    <name evidence="1" type="primary">ybaN</name>
    <name evidence="1" type="ORF">NCTC11862_00948</name>
</gene>
<sequence>MLKPILATVGVIALALGALGIVLPVLPTTPFLLLSAFCFARSSTRLHNYLINHKVFGTYIANYYNKSMTPKHKARTLTIMWLGILLSAWLIGKTVTWIILPIIAILVSIHIVRLSPRPEKTPELIDEASNH</sequence>
<dbReference type="PIRSF" id="PIRSF016789">
    <property type="entry name" value="DUF454"/>
    <property type="match status" value="1"/>
</dbReference>
<proteinExistence type="predicted"/>
<dbReference type="Pfam" id="PF04304">
    <property type="entry name" value="DUF454"/>
    <property type="match status" value="1"/>
</dbReference>
<dbReference type="EMBL" id="UFXQ01000001">
    <property type="protein sequence ID" value="STC69167.1"/>
    <property type="molecule type" value="Genomic_DNA"/>
</dbReference>
<accession>A0A376CLS3</accession>
<protein>
    <submittedName>
        <fullName evidence="1">Putative secreted or membrane protein</fullName>
    </submittedName>
</protein>
<dbReference type="GO" id="GO:0005886">
    <property type="term" value="C:plasma membrane"/>
    <property type="evidence" value="ECO:0007669"/>
    <property type="project" value="TreeGrafter"/>
</dbReference>
<dbReference type="PANTHER" id="PTHR35813">
    <property type="entry name" value="INNER MEMBRANE PROTEIN YBAN"/>
    <property type="match status" value="1"/>
</dbReference>
<name>A0A376CLS3_9CORY</name>
<keyword evidence="2" id="KW-1185">Reference proteome</keyword>
<dbReference type="Proteomes" id="UP000254467">
    <property type="component" value="Unassembled WGS sequence"/>
</dbReference>
<organism evidence="1 2">
    <name type="scientific">Corynebacterium pilosum</name>
    <dbReference type="NCBI Taxonomy" id="35756"/>
    <lineage>
        <taxon>Bacteria</taxon>
        <taxon>Bacillati</taxon>
        <taxon>Actinomycetota</taxon>
        <taxon>Actinomycetes</taxon>
        <taxon>Mycobacteriales</taxon>
        <taxon>Corynebacteriaceae</taxon>
        <taxon>Corynebacterium</taxon>
    </lineage>
</organism>
<dbReference type="InterPro" id="IPR007401">
    <property type="entry name" value="DUF454"/>
</dbReference>
<dbReference type="PANTHER" id="PTHR35813:SF1">
    <property type="entry name" value="INNER MEMBRANE PROTEIN YBAN"/>
    <property type="match status" value="1"/>
</dbReference>
<dbReference type="RefSeq" id="WP_018582640.1">
    <property type="nucleotide sequence ID" value="NZ_LDYD01000019.1"/>
</dbReference>
<evidence type="ECO:0000313" key="1">
    <source>
        <dbReference type="EMBL" id="STC69167.1"/>
    </source>
</evidence>
<dbReference type="OrthoDB" id="4422381at2"/>